<feature type="region of interest" description="Disordered" evidence="6">
    <location>
        <begin position="1"/>
        <end position="21"/>
    </location>
</feature>
<feature type="domain" description="RDD" evidence="8">
    <location>
        <begin position="28"/>
        <end position="165"/>
    </location>
</feature>
<dbReference type="AlphaFoldDB" id="A0A847SE50"/>
<gene>
    <name evidence="9" type="ORF">HF682_03520</name>
</gene>
<feature type="transmembrane region" description="Helical" evidence="7">
    <location>
        <begin position="78"/>
        <end position="96"/>
    </location>
</feature>
<evidence type="ECO:0000256" key="1">
    <source>
        <dbReference type="ARBA" id="ARBA00004651"/>
    </source>
</evidence>
<dbReference type="InterPro" id="IPR051791">
    <property type="entry name" value="Pra-immunoreactive"/>
</dbReference>
<keyword evidence="4 7" id="KW-1133">Transmembrane helix</keyword>
<dbReference type="Pfam" id="PF06271">
    <property type="entry name" value="RDD"/>
    <property type="match status" value="1"/>
</dbReference>
<evidence type="ECO:0000256" key="6">
    <source>
        <dbReference type="SAM" id="MobiDB-lite"/>
    </source>
</evidence>
<evidence type="ECO:0000256" key="3">
    <source>
        <dbReference type="ARBA" id="ARBA00022692"/>
    </source>
</evidence>
<dbReference type="PANTHER" id="PTHR36115">
    <property type="entry name" value="PROLINE-RICH ANTIGEN HOMOLOG-RELATED"/>
    <property type="match status" value="1"/>
</dbReference>
<dbReference type="InterPro" id="IPR010432">
    <property type="entry name" value="RDD"/>
</dbReference>
<dbReference type="GO" id="GO:0005886">
    <property type="term" value="C:plasma membrane"/>
    <property type="evidence" value="ECO:0007669"/>
    <property type="project" value="UniProtKB-SubCell"/>
</dbReference>
<organism evidence="9 10">
    <name type="scientific">Leeia aquatica</name>
    <dbReference type="NCBI Taxonomy" id="2725557"/>
    <lineage>
        <taxon>Bacteria</taxon>
        <taxon>Pseudomonadati</taxon>
        <taxon>Pseudomonadota</taxon>
        <taxon>Betaproteobacteria</taxon>
        <taxon>Neisseriales</taxon>
        <taxon>Leeiaceae</taxon>
        <taxon>Leeia</taxon>
    </lineage>
</organism>
<reference evidence="9 10" key="1">
    <citation type="submission" date="2020-04" db="EMBL/GenBank/DDBJ databases">
        <title>Draft genome of Leeia sp. IMCC25680.</title>
        <authorList>
            <person name="Song J."/>
            <person name="Cho J.-C."/>
        </authorList>
    </citation>
    <scope>NUCLEOTIDE SEQUENCE [LARGE SCALE GENOMIC DNA]</scope>
    <source>
        <strain evidence="9 10">IMCC25680</strain>
    </source>
</reference>
<evidence type="ECO:0000256" key="2">
    <source>
        <dbReference type="ARBA" id="ARBA00022475"/>
    </source>
</evidence>
<feature type="transmembrane region" description="Helical" evidence="7">
    <location>
        <begin position="134"/>
        <end position="155"/>
    </location>
</feature>
<comment type="subcellular location">
    <subcellularLocation>
        <location evidence="1">Cell membrane</location>
        <topology evidence="1">Multi-pass membrane protein</topology>
    </subcellularLocation>
</comment>
<evidence type="ECO:0000259" key="8">
    <source>
        <dbReference type="Pfam" id="PF06271"/>
    </source>
</evidence>
<evidence type="ECO:0000256" key="5">
    <source>
        <dbReference type="ARBA" id="ARBA00023136"/>
    </source>
</evidence>
<sequence length="173" mass="18928">MSDQSNPYAAPKANVDRPEGADGELVDASRWQRLGASFLDSIVVWLLPFVLMTAWHFMNRNAAGEMPPLFGSAYLEQLFTSVLFIVLYTLINWRGLSSSGQSVGKRAVGIRIVMLDGQQASGQTGLLRIASMSLLGLIPFAGVIIALIDALRIFAADRRCFHDIVFGTRVVKV</sequence>
<evidence type="ECO:0000256" key="4">
    <source>
        <dbReference type="ARBA" id="ARBA00022989"/>
    </source>
</evidence>
<keyword evidence="2" id="KW-1003">Cell membrane</keyword>
<proteinExistence type="predicted"/>
<evidence type="ECO:0000313" key="10">
    <source>
        <dbReference type="Proteomes" id="UP000587991"/>
    </source>
</evidence>
<evidence type="ECO:0000313" key="9">
    <source>
        <dbReference type="EMBL" id="NLR74222.1"/>
    </source>
</evidence>
<dbReference type="EMBL" id="JABAIM010000001">
    <property type="protein sequence ID" value="NLR74222.1"/>
    <property type="molecule type" value="Genomic_DNA"/>
</dbReference>
<name>A0A847SE50_9NEIS</name>
<accession>A0A847SE50</accession>
<dbReference type="PANTHER" id="PTHR36115:SF4">
    <property type="entry name" value="MEMBRANE PROTEIN"/>
    <property type="match status" value="1"/>
</dbReference>
<evidence type="ECO:0000256" key="7">
    <source>
        <dbReference type="SAM" id="Phobius"/>
    </source>
</evidence>
<dbReference type="RefSeq" id="WP_168875849.1">
    <property type="nucleotide sequence ID" value="NZ_JABAIM010000001.1"/>
</dbReference>
<keyword evidence="10" id="KW-1185">Reference proteome</keyword>
<keyword evidence="5 7" id="KW-0472">Membrane</keyword>
<comment type="caution">
    <text evidence="9">The sequence shown here is derived from an EMBL/GenBank/DDBJ whole genome shotgun (WGS) entry which is preliminary data.</text>
</comment>
<keyword evidence="3 7" id="KW-0812">Transmembrane</keyword>
<protein>
    <submittedName>
        <fullName evidence="9">RDD family protein</fullName>
    </submittedName>
</protein>
<feature type="transmembrane region" description="Helical" evidence="7">
    <location>
        <begin position="38"/>
        <end position="58"/>
    </location>
</feature>
<dbReference type="Proteomes" id="UP000587991">
    <property type="component" value="Unassembled WGS sequence"/>
</dbReference>